<keyword evidence="4" id="KW-1185">Reference proteome</keyword>
<feature type="region of interest" description="Disordered" evidence="1">
    <location>
        <begin position="404"/>
        <end position="423"/>
    </location>
</feature>
<dbReference type="Gramene" id="mRNA:HanXRQr2_Chr02g0084711">
    <property type="protein sequence ID" value="CDS:HanXRQr2_Chr02g0084711.1"/>
    <property type="gene ID" value="HanXRQr2_Chr02g0084711"/>
</dbReference>
<dbReference type="OrthoDB" id="1908857at2759"/>
<reference evidence="3" key="2">
    <citation type="submission" date="2017-02" db="EMBL/GenBank/DDBJ databases">
        <title>Sunflower complete genome.</title>
        <authorList>
            <person name="Langlade N."/>
            <person name="Munos S."/>
        </authorList>
    </citation>
    <scope>NUCLEOTIDE SEQUENCE [LARGE SCALE GENOMIC DNA]</scope>
    <source>
        <tissue evidence="3">Leaves</tissue>
    </source>
</reference>
<evidence type="ECO:0000313" key="4">
    <source>
        <dbReference type="Proteomes" id="UP000215914"/>
    </source>
</evidence>
<evidence type="ECO:0000313" key="2">
    <source>
        <dbReference type="EMBL" id="KAF5820074.1"/>
    </source>
</evidence>
<gene>
    <name evidence="3" type="ORF">HannXRQ_Chr02g0057961</name>
    <name evidence="2" type="ORF">HanXRQr2_Chr02g0084711</name>
</gene>
<dbReference type="PANTHER" id="PTHR36020:SF1">
    <property type="entry name" value="TRANSMEMBRANE PROTEIN"/>
    <property type="match status" value="1"/>
</dbReference>
<organism evidence="3 4">
    <name type="scientific">Helianthus annuus</name>
    <name type="common">Common sunflower</name>
    <dbReference type="NCBI Taxonomy" id="4232"/>
    <lineage>
        <taxon>Eukaryota</taxon>
        <taxon>Viridiplantae</taxon>
        <taxon>Streptophyta</taxon>
        <taxon>Embryophyta</taxon>
        <taxon>Tracheophyta</taxon>
        <taxon>Spermatophyta</taxon>
        <taxon>Magnoliopsida</taxon>
        <taxon>eudicotyledons</taxon>
        <taxon>Gunneridae</taxon>
        <taxon>Pentapetalae</taxon>
        <taxon>asterids</taxon>
        <taxon>campanulids</taxon>
        <taxon>Asterales</taxon>
        <taxon>Asteraceae</taxon>
        <taxon>Asteroideae</taxon>
        <taxon>Heliantheae alliance</taxon>
        <taxon>Heliantheae</taxon>
        <taxon>Helianthus</taxon>
    </lineage>
</organism>
<sequence length="629" mass="68280">MATAILSYVQSLWPFSRIVNDDLRVSDGLVSRLEVPDETKRFVFAFREPETQAVVYVLCAQNLSERSAVDAERVVRCVKPGAVVVQVKEVEFSDVQLVGDSGDGEHSIPTSSLEVLKRCFLHKIGKDKYENVAGSLVLKGIFGVGFNGHFSAAKRAAEEVGSSFLLLESPFVNIGKDYGHSTEVESGNSSHAFGLQPNNLMPQKASSIITSGSSRFFISDDLLHSQTLKSLMSHLIQLSSEQDTGRVDIQPKDDYEVPQYACSVYPLLEDLHDIFVEIPSIGRALSYAQKMLRDVSKGESVDTQILSEVYAFRIAVEGLRIAFNNAGRMPIKTGSQPPNVDFSSLPDEEKSHALLANALRSQTKNFNSIVAVLDASTLAGLRKHWKTVIPPEIMNTVDELVDESAKDGETETNNHSDKKRKLKDKPVVAVGAGATAVIGASSLSKVVPASAFVKAVTFKVPFSLKLIMTQTQKLVSISVSKILGPTKIIAPGALNSGLNTTSSMKAAASAEKIRTVVHSVIASVEKTSLSAMRSAFYEIMRKRRVRPVGVLPWATFGCSVATCSGLLVYGDGIECVVESVPSAPSIACLGRGVERLQQASQAVEQSEISRVQKSIELLFNRFKMWKLAP</sequence>
<dbReference type="InParanoid" id="A0A251VLF4"/>
<dbReference type="AlphaFoldDB" id="A0A251VLF4"/>
<evidence type="ECO:0000313" key="3">
    <source>
        <dbReference type="EMBL" id="OTG35551.1"/>
    </source>
</evidence>
<name>A0A251VLF4_HELAN</name>
<dbReference type="EMBL" id="MNCJ02000317">
    <property type="protein sequence ID" value="KAF5820074.1"/>
    <property type="molecule type" value="Genomic_DNA"/>
</dbReference>
<dbReference type="EMBL" id="CM007891">
    <property type="protein sequence ID" value="OTG35551.1"/>
    <property type="molecule type" value="Genomic_DNA"/>
</dbReference>
<evidence type="ECO:0008006" key="5">
    <source>
        <dbReference type="Google" id="ProtNLM"/>
    </source>
</evidence>
<proteinExistence type="predicted"/>
<accession>A0A251VLF4</accession>
<dbReference type="Proteomes" id="UP000215914">
    <property type="component" value="Chromosome 2"/>
</dbReference>
<reference evidence="2" key="3">
    <citation type="submission" date="2020-06" db="EMBL/GenBank/DDBJ databases">
        <title>Helianthus annuus Genome sequencing and assembly Release 2.</title>
        <authorList>
            <person name="Gouzy J."/>
            <person name="Langlade N."/>
            <person name="Munos S."/>
        </authorList>
    </citation>
    <scope>NUCLEOTIDE SEQUENCE</scope>
    <source>
        <tissue evidence="2">Leaves</tissue>
    </source>
</reference>
<evidence type="ECO:0000256" key="1">
    <source>
        <dbReference type="SAM" id="MobiDB-lite"/>
    </source>
</evidence>
<reference evidence="2 4" key="1">
    <citation type="journal article" date="2017" name="Nature">
        <title>The sunflower genome provides insights into oil metabolism, flowering and Asterid evolution.</title>
        <authorList>
            <person name="Badouin H."/>
            <person name="Gouzy J."/>
            <person name="Grassa C.J."/>
            <person name="Murat F."/>
            <person name="Staton S.E."/>
            <person name="Cottret L."/>
            <person name="Lelandais-Briere C."/>
            <person name="Owens G.L."/>
            <person name="Carrere S."/>
            <person name="Mayjonade B."/>
            <person name="Legrand L."/>
            <person name="Gill N."/>
            <person name="Kane N.C."/>
            <person name="Bowers J.E."/>
            <person name="Hubner S."/>
            <person name="Bellec A."/>
            <person name="Berard A."/>
            <person name="Berges H."/>
            <person name="Blanchet N."/>
            <person name="Boniface M.C."/>
            <person name="Brunel D."/>
            <person name="Catrice O."/>
            <person name="Chaidir N."/>
            <person name="Claudel C."/>
            <person name="Donnadieu C."/>
            <person name="Faraut T."/>
            <person name="Fievet G."/>
            <person name="Helmstetter N."/>
            <person name="King M."/>
            <person name="Knapp S.J."/>
            <person name="Lai Z."/>
            <person name="Le Paslier M.C."/>
            <person name="Lippi Y."/>
            <person name="Lorenzon L."/>
            <person name="Mandel J.R."/>
            <person name="Marage G."/>
            <person name="Marchand G."/>
            <person name="Marquand E."/>
            <person name="Bret-Mestries E."/>
            <person name="Morien E."/>
            <person name="Nambeesan S."/>
            <person name="Nguyen T."/>
            <person name="Pegot-Espagnet P."/>
            <person name="Pouilly N."/>
            <person name="Raftis F."/>
            <person name="Sallet E."/>
            <person name="Schiex T."/>
            <person name="Thomas J."/>
            <person name="Vandecasteele C."/>
            <person name="Vares D."/>
            <person name="Vear F."/>
            <person name="Vautrin S."/>
            <person name="Crespi M."/>
            <person name="Mangin B."/>
            <person name="Burke J.M."/>
            <person name="Salse J."/>
            <person name="Munos S."/>
            <person name="Vincourt P."/>
            <person name="Rieseberg L.H."/>
            <person name="Langlade N.B."/>
        </authorList>
    </citation>
    <scope>NUCLEOTIDE SEQUENCE [LARGE SCALE GENOMIC DNA]</scope>
    <source>
        <strain evidence="4">cv. SF193</strain>
        <tissue evidence="2">Leaves</tissue>
    </source>
</reference>
<dbReference type="PANTHER" id="PTHR36020">
    <property type="entry name" value="TRANSMEMBRANE PROTEIN"/>
    <property type="match status" value="1"/>
</dbReference>
<dbReference type="FunCoup" id="A0A251VLF4">
    <property type="interactions" value="2674"/>
</dbReference>
<protein>
    <recommendedName>
        <fullName evidence="5">Transmembrane protein</fullName>
    </recommendedName>
</protein>
<feature type="compositionally biased region" description="Basic and acidic residues" evidence="1">
    <location>
        <begin position="404"/>
        <end position="416"/>
    </location>
</feature>
<dbReference type="OMA" id="QKMLYDV"/>